<dbReference type="PANTHER" id="PTHR23321:SF26">
    <property type="entry name" value="SMALL RIBOSOMAL SUBUNIT PROTEIN US15M"/>
    <property type="match status" value="1"/>
</dbReference>
<dbReference type="PANTHER" id="PTHR23321">
    <property type="entry name" value="RIBOSOMAL PROTEIN S15, BACTERIAL AND ORGANELLAR"/>
    <property type="match status" value="1"/>
</dbReference>
<proteinExistence type="inferred from homology"/>
<dbReference type="Proteomes" id="UP000001514">
    <property type="component" value="Unassembled WGS sequence"/>
</dbReference>
<evidence type="ECO:0000256" key="1">
    <source>
        <dbReference type="ARBA" id="ARBA00008434"/>
    </source>
</evidence>
<sequence>SRGKTSFVVALLTQRIKYVATHLKDNKKDFSSQRGLRAMVEKRKKHLLYLRRTNMDSYKVVIAKLGLKD</sequence>
<dbReference type="EMBL" id="GL377597">
    <property type="protein sequence ID" value="EFJ22009.1"/>
    <property type="molecule type" value="Genomic_DNA"/>
</dbReference>
<dbReference type="GO" id="GO:1990904">
    <property type="term" value="C:ribonucleoprotein complex"/>
    <property type="evidence" value="ECO:0007669"/>
    <property type="project" value="UniProtKB-KW"/>
</dbReference>
<keyword evidence="2 5" id="KW-0689">Ribosomal protein</keyword>
<keyword evidence="3 5" id="KW-0687">Ribonucleoprotein</keyword>
<feature type="non-terminal residue" evidence="6">
    <location>
        <position position="69"/>
    </location>
</feature>
<protein>
    <recommendedName>
        <fullName evidence="4">Small ribosomal subunit protein uS15c</fullName>
    </recommendedName>
</protein>
<dbReference type="GO" id="GO:0005737">
    <property type="term" value="C:cytoplasm"/>
    <property type="evidence" value="ECO:0007669"/>
    <property type="project" value="UniProtKB-ARBA"/>
</dbReference>
<dbReference type="InParanoid" id="D8S0X8"/>
<dbReference type="OMA" id="IKYVATH"/>
<evidence type="ECO:0000256" key="5">
    <source>
        <dbReference type="RuleBase" id="RU003919"/>
    </source>
</evidence>
<dbReference type="STRING" id="88036.D8S0X8"/>
<dbReference type="NCBIfam" id="TIGR00952">
    <property type="entry name" value="S15_bact"/>
    <property type="match status" value="1"/>
</dbReference>
<organism evidence="7">
    <name type="scientific">Selaginella moellendorffii</name>
    <name type="common">Spikemoss</name>
    <dbReference type="NCBI Taxonomy" id="88036"/>
    <lineage>
        <taxon>Eukaryota</taxon>
        <taxon>Viridiplantae</taxon>
        <taxon>Streptophyta</taxon>
        <taxon>Embryophyta</taxon>
        <taxon>Tracheophyta</taxon>
        <taxon>Lycopodiopsida</taxon>
        <taxon>Selaginellales</taxon>
        <taxon>Selaginellaceae</taxon>
        <taxon>Selaginella</taxon>
    </lineage>
</organism>
<comment type="similarity">
    <text evidence="1 5">Belongs to the universal ribosomal protein uS15 family.</text>
</comment>
<dbReference type="SUPFAM" id="SSF47060">
    <property type="entry name" value="S15/NS1 RNA-binding domain"/>
    <property type="match status" value="1"/>
</dbReference>
<keyword evidence="7" id="KW-1185">Reference proteome</keyword>
<evidence type="ECO:0000313" key="7">
    <source>
        <dbReference type="Proteomes" id="UP000001514"/>
    </source>
</evidence>
<dbReference type="GO" id="GO:0005840">
    <property type="term" value="C:ribosome"/>
    <property type="evidence" value="ECO:0007669"/>
    <property type="project" value="UniProtKB-KW"/>
</dbReference>
<gene>
    <name evidence="6" type="ORF">SELMODRAFT_39422</name>
</gene>
<dbReference type="InterPro" id="IPR000589">
    <property type="entry name" value="Ribosomal_uS15"/>
</dbReference>
<dbReference type="AlphaFoldDB" id="D8S0X8"/>
<reference evidence="6 7" key="1">
    <citation type="journal article" date="2011" name="Science">
        <title>The Selaginella genome identifies genetic changes associated with the evolution of vascular plants.</title>
        <authorList>
            <person name="Banks J.A."/>
            <person name="Nishiyama T."/>
            <person name="Hasebe M."/>
            <person name="Bowman J.L."/>
            <person name="Gribskov M."/>
            <person name="dePamphilis C."/>
            <person name="Albert V.A."/>
            <person name="Aono N."/>
            <person name="Aoyama T."/>
            <person name="Ambrose B.A."/>
            <person name="Ashton N.W."/>
            <person name="Axtell M.J."/>
            <person name="Barker E."/>
            <person name="Barker M.S."/>
            <person name="Bennetzen J.L."/>
            <person name="Bonawitz N.D."/>
            <person name="Chapple C."/>
            <person name="Cheng C."/>
            <person name="Correa L.G."/>
            <person name="Dacre M."/>
            <person name="DeBarry J."/>
            <person name="Dreyer I."/>
            <person name="Elias M."/>
            <person name="Engstrom E.M."/>
            <person name="Estelle M."/>
            <person name="Feng L."/>
            <person name="Finet C."/>
            <person name="Floyd S.K."/>
            <person name="Frommer W.B."/>
            <person name="Fujita T."/>
            <person name="Gramzow L."/>
            <person name="Gutensohn M."/>
            <person name="Harholt J."/>
            <person name="Hattori M."/>
            <person name="Heyl A."/>
            <person name="Hirai T."/>
            <person name="Hiwatashi Y."/>
            <person name="Ishikawa M."/>
            <person name="Iwata M."/>
            <person name="Karol K.G."/>
            <person name="Koehler B."/>
            <person name="Kolukisaoglu U."/>
            <person name="Kubo M."/>
            <person name="Kurata T."/>
            <person name="Lalonde S."/>
            <person name="Li K."/>
            <person name="Li Y."/>
            <person name="Litt A."/>
            <person name="Lyons E."/>
            <person name="Manning G."/>
            <person name="Maruyama T."/>
            <person name="Michael T.P."/>
            <person name="Mikami K."/>
            <person name="Miyazaki S."/>
            <person name="Morinaga S."/>
            <person name="Murata T."/>
            <person name="Mueller-Roeber B."/>
            <person name="Nelson D.R."/>
            <person name="Obara M."/>
            <person name="Oguri Y."/>
            <person name="Olmstead R.G."/>
            <person name="Onodera N."/>
            <person name="Petersen B.L."/>
            <person name="Pils B."/>
            <person name="Prigge M."/>
            <person name="Rensing S.A."/>
            <person name="Riano-Pachon D.M."/>
            <person name="Roberts A.W."/>
            <person name="Sato Y."/>
            <person name="Scheller H.V."/>
            <person name="Schulz B."/>
            <person name="Schulz C."/>
            <person name="Shakirov E.V."/>
            <person name="Shibagaki N."/>
            <person name="Shinohara N."/>
            <person name="Shippen D.E."/>
            <person name="Soerensen I."/>
            <person name="Sotooka R."/>
            <person name="Sugimoto N."/>
            <person name="Sugita M."/>
            <person name="Sumikawa N."/>
            <person name="Tanurdzic M."/>
            <person name="Theissen G."/>
            <person name="Ulvskov P."/>
            <person name="Wakazuki S."/>
            <person name="Weng J.K."/>
            <person name="Willats W.W."/>
            <person name="Wipf D."/>
            <person name="Wolf P.G."/>
            <person name="Yang L."/>
            <person name="Zimmer A.D."/>
            <person name="Zhu Q."/>
            <person name="Mitros T."/>
            <person name="Hellsten U."/>
            <person name="Loque D."/>
            <person name="Otillar R."/>
            <person name="Salamov A."/>
            <person name="Schmutz J."/>
            <person name="Shapiro H."/>
            <person name="Lindquist E."/>
            <person name="Lucas S."/>
            <person name="Rokhsar D."/>
            <person name="Grigoriev I.V."/>
        </authorList>
    </citation>
    <scope>NUCLEOTIDE SEQUENCE [LARGE SCALE GENOMIC DNA]</scope>
</reference>
<dbReference type="InterPro" id="IPR005290">
    <property type="entry name" value="Ribosomal_uS15_bac-type"/>
</dbReference>
<dbReference type="GO" id="GO:0006412">
    <property type="term" value="P:translation"/>
    <property type="evidence" value="ECO:0007669"/>
    <property type="project" value="InterPro"/>
</dbReference>
<dbReference type="FunCoup" id="D8S0X8">
    <property type="interactions" value="260"/>
</dbReference>
<dbReference type="Pfam" id="PF00312">
    <property type="entry name" value="Ribosomal_S15"/>
    <property type="match status" value="1"/>
</dbReference>
<evidence type="ECO:0000256" key="4">
    <source>
        <dbReference type="ARBA" id="ARBA00035250"/>
    </source>
</evidence>
<evidence type="ECO:0000256" key="2">
    <source>
        <dbReference type="ARBA" id="ARBA00022980"/>
    </source>
</evidence>
<dbReference type="CDD" id="cd00353">
    <property type="entry name" value="Ribosomal_S15p_S13e"/>
    <property type="match status" value="1"/>
</dbReference>
<dbReference type="InterPro" id="IPR009068">
    <property type="entry name" value="uS15_NS1_RNA-bd_sf"/>
</dbReference>
<evidence type="ECO:0000256" key="3">
    <source>
        <dbReference type="ARBA" id="ARBA00023274"/>
    </source>
</evidence>
<dbReference type="HOGENOM" id="CLU_148518_1_0_1"/>
<accession>D8S0X8</accession>
<dbReference type="KEGG" id="smo:SELMODRAFT_39422"/>
<feature type="non-terminal residue" evidence="6">
    <location>
        <position position="1"/>
    </location>
</feature>
<dbReference type="SMART" id="SM01387">
    <property type="entry name" value="Ribosomal_S15"/>
    <property type="match status" value="1"/>
</dbReference>
<name>D8S0X8_SELML</name>
<dbReference type="Gene3D" id="1.10.287.10">
    <property type="entry name" value="S15/NS1, RNA-binding"/>
    <property type="match status" value="1"/>
</dbReference>
<evidence type="ECO:0000313" key="6">
    <source>
        <dbReference type="EMBL" id="EFJ22009.1"/>
    </source>
</evidence>
<dbReference type="Gramene" id="EFJ22009">
    <property type="protein sequence ID" value="EFJ22009"/>
    <property type="gene ID" value="SELMODRAFT_39422"/>
</dbReference>
<dbReference type="OrthoDB" id="441444at2759"/>
<dbReference type="GO" id="GO:0003735">
    <property type="term" value="F:structural constituent of ribosome"/>
    <property type="evidence" value="ECO:0007669"/>
    <property type="project" value="InterPro"/>
</dbReference>